<name>A0A6J6NUI9_9ZZZZ</name>
<proteinExistence type="predicted"/>
<feature type="domain" description="Amine oxidase" evidence="2">
    <location>
        <begin position="11"/>
        <end position="279"/>
    </location>
</feature>
<gene>
    <name evidence="3" type="ORF">UFOPK2370_00926</name>
</gene>
<evidence type="ECO:0000256" key="1">
    <source>
        <dbReference type="ARBA" id="ARBA00023002"/>
    </source>
</evidence>
<reference evidence="3" key="1">
    <citation type="submission" date="2020-05" db="EMBL/GenBank/DDBJ databases">
        <authorList>
            <person name="Chiriac C."/>
            <person name="Salcher M."/>
            <person name="Ghai R."/>
            <person name="Kavagutti S V."/>
        </authorList>
    </citation>
    <scope>NUCLEOTIDE SEQUENCE</scope>
</reference>
<dbReference type="SUPFAM" id="SSF51905">
    <property type="entry name" value="FAD/NAD(P)-binding domain"/>
    <property type="match status" value="1"/>
</dbReference>
<organism evidence="3">
    <name type="scientific">freshwater metagenome</name>
    <dbReference type="NCBI Taxonomy" id="449393"/>
    <lineage>
        <taxon>unclassified sequences</taxon>
        <taxon>metagenomes</taxon>
        <taxon>ecological metagenomes</taxon>
    </lineage>
</organism>
<dbReference type="PANTHER" id="PTHR43734">
    <property type="entry name" value="PHYTOENE DESATURASE"/>
    <property type="match status" value="1"/>
</dbReference>
<dbReference type="Gene3D" id="3.50.50.60">
    <property type="entry name" value="FAD/NAD(P)-binding domain"/>
    <property type="match status" value="2"/>
</dbReference>
<dbReference type="Pfam" id="PF01593">
    <property type="entry name" value="Amino_oxidase"/>
    <property type="match status" value="1"/>
</dbReference>
<dbReference type="AlphaFoldDB" id="A0A6J6NUI9"/>
<dbReference type="InterPro" id="IPR002937">
    <property type="entry name" value="Amino_oxidase"/>
</dbReference>
<sequence>MKKIVIVGAGLGGLTAAALLAKAGHDVTVLEKNSWIGGKSRRIEVAGQRIDTGPSLVTFPAVLDELFKRYDNLGSKSSATSIANLKLQQLPEVGKYFFGDEVVNLPVQPGHKWHEAWARFDREHGHLGPQIVKLLTADPFDAKTLPAVTAITKNYGLRLSTSVYLKGLKWMPAGLREVIAIHTLNAGIAPERTLALYATMPAVMARDGIFVPHGGVYEIALALGRLATEAGAKILLDTEVSSIKKGLVTAKGKEYSADFVIGATDAQIVDSLTGKNFRQPKRVSCSGVALFAVLKKPLPADTVTHSVIMPSSPKALHDSLDKTEVPAETMAFLNYYKPGHIYPNSKATAAILLTAPSNGEKFTIESEFVQRELARISSLIGLKENLGDLIADYKILDPSYFAEFGADGGALYGATRPIWQGGPFHSPGYSSIARPWLWRVGASVHPGGGIPAVIGGAMNSVSRLMSKLQ</sequence>
<accession>A0A6J6NUI9</accession>
<dbReference type="InterPro" id="IPR036188">
    <property type="entry name" value="FAD/NAD-bd_sf"/>
</dbReference>
<dbReference type="GO" id="GO:0016491">
    <property type="term" value="F:oxidoreductase activity"/>
    <property type="evidence" value="ECO:0007669"/>
    <property type="project" value="UniProtKB-KW"/>
</dbReference>
<keyword evidence="1" id="KW-0560">Oxidoreductase</keyword>
<dbReference type="EMBL" id="CAEZXK010000025">
    <property type="protein sequence ID" value="CAB4690471.1"/>
    <property type="molecule type" value="Genomic_DNA"/>
</dbReference>
<evidence type="ECO:0000313" key="3">
    <source>
        <dbReference type="EMBL" id="CAB4690471.1"/>
    </source>
</evidence>
<dbReference type="PANTHER" id="PTHR43734:SF7">
    <property type="entry name" value="4,4'-DIAPONEUROSPORENE OXYGENASE"/>
    <property type="match status" value="1"/>
</dbReference>
<protein>
    <submittedName>
        <fullName evidence="3">Unannotated protein</fullName>
    </submittedName>
</protein>
<evidence type="ECO:0000259" key="2">
    <source>
        <dbReference type="Pfam" id="PF01593"/>
    </source>
</evidence>